<keyword evidence="13" id="KW-0969">Cilium</keyword>
<keyword evidence="8" id="KW-0975">Bacterial flagellum</keyword>
<comment type="caution">
    <text evidence="13">The sequence shown here is derived from an EMBL/GenBank/DDBJ whole genome shotgun (WGS) entry which is preliminary data.</text>
</comment>
<keyword evidence="5 10" id="KW-0812">Transmembrane</keyword>
<dbReference type="InterPro" id="IPR013556">
    <property type="entry name" value="Flag_M-ring_C"/>
</dbReference>
<comment type="subcellular location">
    <subcellularLocation>
        <location evidence="1">Bacterial flagellum basal body</location>
    </subcellularLocation>
    <subcellularLocation>
        <location evidence="2">Cell membrane</location>
        <topology evidence="2">Multi-pass membrane protein</topology>
    </subcellularLocation>
</comment>
<dbReference type="EMBL" id="SJDU01000323">
    <property type="protein sequence ID" value="TKZ31152.1"/>
    <property type="molecule type" value="Genomic_DNA"/>
</dbReference>
<evidence type="ECO:0000256" key="2">
    <source>
        <dbReference type="ARBA" id="ARBA00004651"/>
    </source>
</evidence>
<evidence type="ECO:0000313" key="13">
    <source>
        <dbReference type="EMBL" id="TKZ31152.1"/>
    </source>
</evidence>
<dbReference type="Pfam" id="PF08345">
    <property type="entry name" value="YscJ_FliF_C"/>
    <property type="match status" value="1"/>
</dbReference>
<evidence type="ECO:0000256" key="8">
    <source>
        <dbReference type="ARBA" id="ARBA00023143"/>
    </source>
</evidence>
<evidence type="ECO:0000256" key="1">
    <source>
        <dbReference type="ARBA" id="ARBA00004117"/>
    </source>
</evidence>
<dbReference type="Pfam" id="PF01514">
    <property type="entry name" value="YscJ_FliF"/>
    <property type="match status" value="1"/>
</dbReference>
<keyword evidence="14" id="KW-1185">Reference proteome</keyword>
<feature type="domain" description="Flagellar M-ring N-terminal" evidence="11">
    <location>
        <begin position="50"/>
        <end position="223"/>
    </location>
</feature>
<evidence type="ECO:0000256" key="5">
    <source>
        <dbReference type="ARBA" id="ARBA00022692"/>
    </source>
</evidence>
<keyword evidence="9" id="KW-0175">Coiled coil</keyword>
<keyword evidence="7 10" id="KW-0472">Membrane</keyword>
<proteinExistence type="inferred from homology"/>
<evidence type="ECO:0000256" key="4">
    <source>
        <dbReference type="ARBA" id="ARBA00022475"/>
    </source>
</evidence>
<reference evidence="13 14" key="1">
    <citation type="journal article" date="2019" name="Anaerobe">
        <title>Brachyspira catarrhinii sp. nov., an anaerobic intestinal spirochaete isolated from vervet monkeys may have been misidentified as Brachyspira aalborgi in previous studies.</title>
        <authorList>
            <person name="Phillips N.D."/>
            <person name="La T."/>
            <person name="Hampson D.J."/>
        </authorList>
    </citation>
    <scope>NUCLEOTIDE SEQUENCE [LARGE SCALE GENOMIC DNA]</scope>
    <source>
        <strain evidence="13 14">Z12</strain>
    </source>
</reference>
<keyword evidence="4" id="KW-1003">Cell membrane</keyword>
<dbReference type="NCBIfam" id="TIGR00206">
    <property type="entry name" value="fliF"/>
    <property type="match status" value="1"/>
</dbReference>
<dbReference type="Proteomes" id="UP000310168">
    <property type="component" value="Unassembled WGS sequence"/>
</dbReference>
<dbReference type="PRINTS" id="PR01009">
    <property type="entry name" value="FLGMRINGFLIF"/>
</dbReference>
<comment type="similarity">
    <text evidence="3">Belongs to the FliF family.</text>
</comment>
<dbReference type="InterPro" id="IPR045851">
    <property type="entry name" value="AMP-bd_C_sf"/>
</dbReference>
<feature type="coiled-coil region" evidence="9">
    <location>
        <begin position="222"/>
        <end position="254"/>
    </location>
</feature>
<evidence type="ECO:0000259" key="11">
    <source>
        <dbReference type="Pfam" id="PF01514"/>
    </source>
</evidence>
<dbReference type="PANTHER" id="PTHR30046:SF0">
    <property type="entry name" value="FLAGELLAR M-RING PROTEIN"/>
    <property type="match status" value="1"/>
</dbReference>
<dbReference type="RefSeq" id="WP_137998999.1">
    <property type="nucleotide sequence ID" value="NZ_SJDU01000323.1"/>
</dbReference>
<evidence type="ECO:0000256" key="3">
    <source>
        <dbReference type="ARBA" id="ARBA00007971"/>
    </source>
</evidence>
<keyword evidence="6 10" id="KW-1133">Transmembrane helix</keyword>
<evidence type="ECO:0000259" key="12">
    <source>
        <dbReference type="Pfam" id="PF08345"/>
    </source>
</evidence>
<feature type="transmembrane region" description="Helical" evidence="10">
    <location>
        <begin position="25"/>
        <end position="44"/>
    </location>
</feature>
<dbReference type="InterPro" id="IPR006182">
    <property type="entry name" value="FliF_N_dom"/>
</dbReference>
<feature type="domain" description="Flagellar M-ring C-terminal" evidence="12">
    <location>
        <begin position="265"/>
        <end position="448"/>
    </location>
</feature>
<evidence type="ECO:0000256" key="9">
    <source>
        <dbReference type="SAM" id="Coils"/>
    </source>
</evidence>
<keyword evidence="13" id="KW-0966">Cell projection</keyword>
<dbReference type="PANTHER" id="PTHR30046">
    <property type="entry name" value="FLAGELLAR M-RING PROTEIN"/>
    <property type="match status" value="1"/>
</dbReference>
<protein>
    <submittedName>
        <fullName evidence="13">Flagellar basal body M-ring protein FliF</fullName>
    </submittedName>
</protein>
<dbReference type="InterPro" id="IPR043427">
    <property type="entry name" value="YscJ/FliF"/>
</dbReference>
<keyword evidence="13" id="KW-0282">Flagellum</keyword>
<dbReference type="Gene3D" id="3.30.300.30">
    <property type="match status" value="1"/>
</dbReference>
<evidence type="ECO:0000256" key="10">
    <source>
        <dbReference type="SAM" id="Phobius"/>
    </source>
</evidence>
<accession>A0ABY2TNQ6</accession>
<evidence type="ECO:0000256" key="6">
    <source>
        <dbReference type="ARBA" id="ARBA00022989"/>
    </source>
</evidence>
<evidence type="ECO:0000313" key="14">
    <source>
        <dbReference type="Proteomes" id="UP000310168"/>
    </source>
</evidence>
<gene>
    <name evidence="13" type="primary">fliF</name>
    <name evidence="13" type="ORF">EZH24_09995</name>
</gene>
<evidence type="ECO:0000256" key="7">
    <source>
        <dbReference type="ARBA" id="ARBA00023136"/>
    </source>
</evidence>
<sequence>MQDFINKLISQVKNIFSKTTKVQKAIVIGILVVALGAIVATVILSSRRTGTLLFPNALGQEDARNVISVLEASNIKYTYRNGFITLNNMSDKAKAELELVKEGKMPASLDGWELFDSPRIGITDVELDINKRRSLTKAITQLLMKLDFVQEATVDLAFPKKEYLTDVDAPVTASVVIRAEPFKEEVLRDPKTVRGLQRLIAMGVDKLQPEFVTITDSVGLVLTDFTDEAANLKLKVAQEELKIVDRERKKIENKIRQTLGRIYTNRVETTIALELIWDEVTVTNNLVLPITLKEDDPSTPYDDSQITNKVQVSSRTVTEDWRGQQFIPQGAAGAEENVPPGYADKTDRWQTYTKTDSQDNYELSKRYEAIKKGSYQIGKISAAVALDGRWTRVYDANGEPVITNGTSYVREYHPVSAEEIRNVTSLVQAAIGYDLRRGDQVSVTHIQFDHWDRFNSEDARLMRNSFIRKTLVIAMISLLALFILVLIVRAIQKELARRRRLREEELERRQMEMRRQAMMNVNEEPMTEINLEDAARKKLMEEVIRVSHERPDDVAKLLRTWMADDK</sequence>
<dbReference type="InterPro" id="IPR000067">
    <property type="entry name" value="FlgMring_FliF"/>
</dbReference>
<organism evidence="13 14">
    <name type="scientific">Brachyspira catarrhinii</name>
    <dbReference type="NCBI Taxonomy" id="2528966"/>
    <lineage>
        <taxon>Bacteria</taxon>
        <taxon>Pseudomonadati</taxon>
        <taxon>Spirochaetota</taxon>
        <taxon>Spirochaetia</taxon>
        <taxon>Brachyspirales</taxon>
        <taxon>Brachyspiraceae</taxon>
        <taxon>Brachyspira</taxon>
    </lineage>
</organism>
<name>A0ABY2TNQ6_9SPIR</name>
<feature type="transmembrane region" description="Helical" evidence="10">
    <location>
        <begin position="471"/>
        <end position="491"/>
    </location>
</feature>